<dbReference type="OrthoDB" id="21128at2759"/>
<feature type="domain" description="Enhancer of mRNA-decapping protein 4 WD40 repeat region" evidence="9">
    <location>
        <begin position="66"/>
        <end position="346"/>
    </location>
</feature>
<dbReference type="InterPro" id="IPR049404">
    <property type="entry name" value="EDC4_C"/>
</dbReference>
<dbReference type="Gene3D" id="2.130.10.10">
    <property type="entry name" value="YVTN repeat-like/Quinoprotein amine dehydrogenase"/>
    <property type="match status" value="1"/>
</dbReference>
<evidence type="ECO:0000259" key="9">
    <source>
        <dbReference type="Pfam" id="PF16529"/>
    </source>
</evidence>
<dbReference type="InterPro" id="IPR044938">
    <property type="entry name" value="EDC4_C_sf"/>
</dbReference>
<comment type="subcellular location">
    <subcellularLocation>
        <location evidence="1">Cytoplasm</location>
        <location evidence="1">P-body</location>
    </subcellularLocation>
</comment>
<keyword evidence="5" id="KW-0677">Repeat</keyword>
<evidence type="ECO:0000256" key="5">
    <source>
        <dbReference type="ARBA" id="ARBA00022737"/>
    </source>
</evidence>
<comment type="similarity">
    <text evidence="2">Belongs to the WD repeat EDC4 family.</text>
</comment>
<dbReference type="PROSITE" id="PS50082">
    <property type="entry name" value="WD_REPEATS_2"/>
    <property type="match status" value="1"/>
</dbReference>
<dbReference type="Pfam" id="PF21289">
    <property type="entry name" value="EDC4_C"/>
    <property type="match status" value="1"/>
</dbReference>
<evidence type="ECO:0000256" key="7">
    <source>
        <dbReference type="PROSITE-ProRule" id="PRU00221"/>
    </source>
</evidence>
<comment type="caution">
    <text evidence="11">The sequence shown here is derived from an EMBL/GenBank/DDBJ whole genome shotgun (WGS) entry which is preliminary data.</text>
</comment>
<dbReference type="EMBL" id="BEYU01000120">
    <property type="protein sequence ID" value="GBG32313.1"/>
    <property type="molecule type" value="Genomic_DNA"/>
</dbReference>
<feature type="repeat" description="WD" evidence="7">
    <location>
        <begin position="95"/>
        <end position="130"/>
    </location>
</feature>
<dbReference type="GO" id="GO:0031087">
    <property type="term" value="P:deadenylation-independent decapping of nuclear-transcribed mRNA"/>
    <property type="evidence" value="ECO:0007669"/>
    <property type="project" value="InterPro"/>
</dbReference>
<feature type="compositionally biased region" description="Low complexity" evidence="8">
    <location>
        <begin position="434"/>
        <end position="483"/>
    </location>
</feature>
<feature type="region of interest" description="Disordered" evidence="8">
    <location>
        <begin position="1"/>
        <end position="21"/>
    </location>
</feature>
<dbReference type="InterPro" id="IPR045152">
    <property type="entry name" value="EDC4-like"/>
</dbReference>
<dbReference type="InterPro" id="IPR032401">
    <property type="entry name" value="EDC4_WD40"/>
</dbReference>
<evidence type="ECO:0000313" key="11">
    <source>
        <dbReference type="EMBL" id="GBG32313.1"/>
    </source>
</evidence>
<dbReference type="SMART" id="SM00320">
    <property type="entry name" value="WD40"/>
    <property type="match status" value="4"/>
</dbReference>
<proteinExistence type="inferred from homology"/>
<evidence type="ECO:0000259" key="10">
    <source>
        <dbReference type="Pfam" id="PF21289"/>
    </source>
</evidence>
<dbReference type="PANTHER" id="PTHR15598">
    <property type="entry name" value="ENHANCER OF MRNA-DECAPPING PROTEIN 4"/>
    <property type="match status" value="1"/>
</dbReference>
<keyword evidence="4 7" id="KW-0853">WD repeat</keyword>
<sequence>MSRSESEASNPAAKMGMPPRATSSTALQVFAKASTYTPGTPTRALKATTIALVKKEPANEGLGARVASSAKFINYANKASMVRVIHTESVQTGLLRGHAEPIVDMKFCPNQDSLVATVSTDGLGIVWELRHVAESGKVEYREAIRVRTTQPNETFGAVEWHAKNQRVFALIHGGTVSVVMLSSKLWNAQQAAGREGLAIEKVRCAYAQVAQQPGVRVLSASFSADGNTLLVGCSDGTVCGLNASSLIEDAESPELGVLWQLSAGDGLGVSLCRFLQHGDHFLLTGVRGNTLLRLWTWDSSAVKYKPSHELTLADAGPLYSAAVDSSGQYVFVGIPQRNVLLCSKLNSSSVQLDRPVEYELDCPVLSFSTRRAAPDSEIILCQQTKGIQFFSFSPSSDYEQQQVPRQAASSPAPAPQAPTMRDRQDSGLMRPDQLQHQEQQQPPQQQQQQQQPPPQQQQQQQQPQQQYQQHAPQQMYQQHQQYPSHFMANGAGLAPGGGGGGGSGLEEALSRHLGALESRQKQVSDAQSDKFMSQQKSLLQVLAKSLGEIPENVDEAVKDAFEDEDTAGALADAILGKLSPALGQSLAEALDQSTAGKFDAVDAAANKVAQALRKTAQDAFKDAMRTSFIPAFEAGCNNLLAQFAKAAESAKPQQSGAQSSNTSDPELARKLLEVQERQAAMESSLQRIENMLARTMHSSSMSTGSAPPATSGHMQQQQQQSPPPSVPSPNLGGMPPGAPASLHPDLMPLFNDILGYLNSGDYQSAFLKALSESNLDLVVATCNQVDPERVFAGAQGVALSQRVLLALVQQLSVDLLTDTPLKLQWMQRGAMALNPQDRDVGIHVSRVMNEVRNHMESQRQYVVQAENTGASPNRSLFEMCLNIVSSRAAST</sequence>
<dbReference type="Gene3D" id="6.10.140.270">
    <property type="match status" value="1"/>
</dbReference>
<dbReference type="Gene3D" id="1.10.220.100">
    <property type="entry name" value="conserved c-terminal region of ge- 1"/>
    <property type="match status" value="1"/>
</dbReference>
<name>A0A2R5GUH5_9STRA</name>
<evidence type="ECO:0000313" key="12">
    <source>
        <dbReference type="Proteomes" id="UP000241890"/>
    </source>
</evidence>
<evidence type="ECO:0000256" key="4">
    <source>
        <dbReference type="ARBA" id="ARBA00022574"/>
    </source>
</evidence>
<reference evidence="11 12" key="1">
    <citation type="submission" date="2017-12" db="EMBL/GenBank/DDBJ databases">
        <title>Sequencing, de novo assembly and annotation of complete genome of a new Thraustochytrid species, strain FCC1311.</title>
        <authorList>
            <person name="Sedici K."/>
            <person name="Godart F."/>
            <person name="Aiese Cigliano R."/>
            <person name="Sanseverino W."/>
            <person name="Barakat M."/>
            <person name="Ortet P."/>
            <person name="Marechal E."/>
            <person name="Cagnac O."/>
            <person name="Amato A."/>
        </authorList>
    </citation>
    <scope>NUCLEOTIDE SEQUENCE [LARGE SCALE GENOMIC DNA]</scope>
</reference>
<feature type="region of interest" description="Disordered" evidence="8">
    <location>
        <begin position="696"/>
        <end position="740"/>
    </location>
</feature>
<dbReference type="AlphaFoldDB" id="A0A2R5GUH5"/>
<dbReference type="PANTHER" id="PTHR15598:SF5">
    <property type="entry name" value="ENHANCER OF MRNA-DECAPPING PROTEIN 4"/>
    <property type="match status" value="1"/>
</dbReference>
<evidence type="ECO:0000256" key="3">
    <source>
        <dbReference type="ARBA" id="ARBA00022490"/>
    </source>
</evidence>
<protein>
    <submittedName>
        <fullName evidence="11">Enhancer of mRNA-decapping protein 4</fullName>
    </submittedName>
</protein>
<dbReference type="InterPro" id="IPR036322">
    <property type="entry name" value="WD40_repeat_dom_sf"/>
</dbReference>
<evidence type="ECO:0000256" key="8">
    <source>
        <dbReference type="SAM" id="MobiDB-lite"/>
    </source>
</evidence>
<dbReference type="InterPro" id="IPR001680">
    <property type="entry name" value="WD40_rpt"/>
</dbReference>
<feature type="compositionally biased region" description="Polar residues" evidence="8">
    <location>
        <begin position="696"/>
        <end position="705"/>
    </location>
</feature>
<feature type="compositionally biased region" description="Low complexity" evidence="8">
    <location>
        <begin position="400"/>
        <end position="411"/>
    </location>
</feature>
<evidence type="ECO:0000256" key="1">
    <source>
        <dbReference type="ARBA" id="ARBA00004201"/>
    </source>
</evidence>
<dbReference type="GO" id="GO:0000932">
    <property type="term" value="C:P-body"/>
    <property type="evidence" value="ECO:0007669"/>
    <property type="project" value="UniProtKB-SubCell"/>
</dbReference>
<organism evidence="11 12">
    <name type="scientific">Hondaea fermentalgiana</name>
    <dbReference type="NCBI Taxonomy" id="2315210"/>
    <lineage>
        <taxon>Eukaryota</taxon>
        <taxon>Sar</taxon>
        <taxon>Stramenopiles</taxon>
        <taxon>Bigyra</taxon>
        <taxon>Labyrinthulomycetes</taxon>
        <taxon>Thraustochytrida</taxon>
        <taxon>Thraustochytriidae</taxon>
        <taxon>Hondaea</taxon>
    </lineage>
</organism>
<evidence type="ECO:0000256" key="6">
    <source>
        <dbReference type="ARBA" id="ARBA00023054"/>
    </source>
</evidence>
<dbReference type="SUPFAM" id="SSF50978">
    <property type="entry name" value="WD40 repeat-like"/>
    <property type="match status" value="1"/>
</dbReference>
<keyword evidence="6" id="KW-0175">Coiled coil</keyword>
<feature type="region of interest" description="Disordered" evidence="8">
    <location>
        <begin position="395"/>
        <end position="506"/>
    </location>
</feature>
<keyword evidence="12" id="KW-1185">Reference proteome</keyword>
<dbReference type="InParanoid" id="A0A2R5GUH5"/>
<feature type="compositionally biased region" description="Gly residues" evidence="8">
    <location>
        <begin position="493"/>
        <end position="504"/>
    </location>
</feature>
<keyword evidence="3" id="KW-0963">Cytoplasm</keyword>
<dbReference type="InterPro" id="IPR015943">
    <property type="entry name" value="WD40/YVTN_repeat-like_dom_sf"/>
</dbReference>
<dbReference type="Proteomes" id="UP000241890">
    <property type="component" value="Unassembled WGS sequence"/>
</dbReference>
<evidence type="ECO:0000256" key="2">
    <source>
        <dbReference type="ARBA" id="ARBA00009639"/>
    </source>
</evidence>
<feature type="domain" description="Enhancer of mRNA-decapping protein 4 C-terminal" evidence="10">
    <location>
        <begin position="755"/>
        <end position="858"/>
    </location>
</feature>
<dbReference type="Pfam" id="PF16529">
    <property type="entry name" value="Ge1_WD40"/>
    <property type="match status" value="1"/>
</dbReference>
<gene>
    <name evidence="11" type="ORF">FCC1311_085382</name>
</gene>
<accession>A0A2R5GUH5</accession>